<proteinExistence type="predicted"/>
<evidence type="ECO:0000259" key="2">
    <source>
        <dbReference type="PROSITE" id="PS51832"/>
    </source>
</evidence>
<dbReference type="GO" id="GO:0016740">
    <property type="term" value="F:transferase activity"/>
    <property type="evidence" value="ECO:0007669"/>
    <property type="project" value="UniProtKB-KW"/>
</dbReference>
<dbReference type="PANTHER" id="PTHR43155:SF2">
    <property type="entry name" value="CYCLIC DI-GMP PHOSPHODIESTERASE PA4108"/>
    <property type="match status" value="1"/>
</dbReference>
<gene>
    <name evidence="3" type="ORF">EV203_12537</name>
</gene>
<dbReference type="NCBIfam" id="TIGR00277">
    <property type="entry name" value="HDIG"/>
    <property type="match status" value="1"/>
</dbReference>
<dbReference type="InterPro" id="IPR006674">
    <property type="entry name" value="HD_domain"/>
</dbReference>
<protein>
    <submittedName>
        <fullName evidence="3">Putative nucleotidyltransferase with HDIG domain</fullName>
    </submittedName>
</protein>
<evidence type="ECO:0000313" key="4">
    <source>
        <dbReference type="Proteomes" id="UP000294886"/>
    </source>
</evidence>
<dbReference type="EMBL" id="SLWU01000025">
    <property type="protein sequence ID" value="TCO59018.1"/>
    <property type="molecule type" value="Genomic_DNA"/>
</dbReference>
<dbReference type="AlphaFoldDB" id="A0A4R2JPD1"/>
<evidence type="ECO:0000259" key="1">
    <source>
        <dbReference type="PROSITE" id="PS51831"/>
    </source>
</evidence>
<dbReference type="InterPro" id="IPR006675">
    <property type="entry name" value="HDIG_dom"/>
</dbReference>
<feature type="domain" description="HD" evidence="1">
    <location>
        <begin position="20"/>
        <end position="142"/>
    </location>
</feature>
<dbReference type="OMA" id="YETYKHS"/>
<reference evidence="3 4" key="1">
    <citation type="submission" date="2019-03" db="EMBL/GenBank/DDBJ databases">
        <title>Genomic Encyclopedia of Type Strains, Phase IV (KMG-IV): sequencing the most valuable type-strain genomes for metagenomic binning, comparative biology and taxonomic classification.</title>
        <authorList>
            <person name="Goeker M."/>
        </authorList>
    </citation>
    <scope>NUCLEOTIDE SEQUENCE [LARGE SCALE GENOMIC DNA]</scope>
    <source>
        <strain evidence="3 4">DSM 13054</strain>
    </source>
</reference>
<sequence>MTSDVTHSLFYMLLARDRATAIHSRNVAKYAMTIGVALGLDSEDMKELYIAALLHDCGKVALPDKLLKTSRSYTRWEKQMMQQHVVIAKKLLVNLGFPKKIIDGIYYHHERYDGMGYVEGLRGESIPLFARIIAIADVFDALTSKRPYRDPLSIQQAIDVLKESKGQFDEELLDIFLRYINKSYVDTVKNI</sequence>
<dbReference type="Proteomes" id="UP000294886">
    <property type="component" value="Unassembled WGS sequence"/>
</dbReference>
<dbReference type="Gene3D" id="1.10.3210.10">
    <property type="entry name" value="Hypothetical protein af1432"/>
    <property type="match status" value="1"/>
</dbReference>
<evidence type="ECO:0000313" key="3">
    <source>
        <dbReference type="EMBL" id="TCO59018.1"/>
    </source>
</evidence>
<name>A0A4R2JPD1_9THEO</name>
<dbReference type="Pfam" id="PF13487">
    <property type="entry name" value="HD_5"/>
    <property type="match status" value="1"/>
</dbReference>
<dbReference type="PROSITE" id="PS51831">
    <property type="entry name" value="HD"/>
    <property type="match status" value="1"/>
</dbReference>
<dbReference type="SMART" id="SM00471">
    <property type="entry name" value="HDc"/>
    <property type="match status" value="1"/>
</dbReference>
<accession>A0A4R2JPD1</accession>
<organism evidence="3 4">
    <name type="scientific">Caldanaerobacter subterraneus</name>
    <dbReference type="NCBI Taxonomy" id="911092"/>
    <lineage>
        <taxon>Bacteria</taxon>
        <taxon>Bacillati</taxon>
        <taxon>Bacillota</taxon>
        <taxon>Clostridia</taxon>
        <taxon>Thermoanaerobacterales</taxon>
        <taxon>Thermoanaerobacteraceae</taxon>
        <taxon>Caldanaerobacter</taxon>
    </lineage>
</organism>
<dbReference type="PROSITE" id="PS51832">
    <property type="entry name" value="HD_GYP"/>
    <property type="match status" value="1"/>
</dbReference>
<dbReference type="PANTHER" id="PTHR43155">
    <property type="entry name" value="CYCLIC DI-GMP PHOSPHODIESTERASE PA4108-RELATED"/>
    <property type="match status" value="1"/>
</dbReference>
<dbReference type="InterPro" id="IPR003607">
    <property type="entry name" value="HD/PDEase_dom"/>
</dbReference>
<dbReference type="CDD" id="cd00077">
    <property type="entry name" value="HDc"/>
    <property type="match status" value="1"/>
</dbReference>
<comment type="caution">
    <text evidence="3">The sequence shown here is derived from an EMBL/GenBank/DDBJ whole genome shotgun (WGS) entry which is preliminary data.</text>
</comment>
<dbReference type="RefSeq" id="WP_011025400.1">
    <property type="nucleotide sequence ID" value="NZ_SLWU01000025.1"/>
</dbReference>
<feature type="domain" description="HD-GYP" evidence="2">
    <location>
        <begin position="1"/>
        <end position="191"/>
    </location>
</feature>
<dbReference type="SUPFAM" id="SSF109604">
    <property type="entry name" value="HD-domain/PDEase-like"/>
    <property type="match status" value="1"/>
</dbReference>
<keyword evidence="3" id="KW-0808">Transferase</keyword>
<dbReference type="InterPro" id="IPR037522">
    <property type="entry name" value="HD_GYP_dom"/>
</dbReference>